<gene>
    <name evidence="1" type="ORF">L195_g052144</name>
</gene>
<comment type="caution">
    <text evidence="1">The sequence shown here is derived from an EMBL/GenBank/DDBJ whole genome shotgun (WGS) entry which is preliminary data.</text>
</comment>
<organism evidence="1 2">
    <name type="scientific">Trifolium pratense</name>
    <name type="common">Red clover</name>
    <dbReference type="NCBI Taxonomy" id="57577"/>
    <lineage>
        <taxon>Eukaryota</taxon>
        <taxon>Viridiplantae</taxon>
        <taxon>Streptophyta</taxon>
        <taxon>Embryophyta</taxon>
        <taxon>Tracheophyta</taxon>
        <taxon>Spermatophyta</taxon>
        <taxon>Magnoliopsida</taxon>
        <taxon>eudicotyledons</taxon>
        <taxon>Gunneridae</taxon>
        <taxon>Pentapetalae</taxon>
        <taxon>rosids</taxon>
        <taxon>fabids</taxon>
        <taxon>Fabales</taxon>
        <taxon>Fabaceae</taxon>
        <taxon>Papilionoideae</taxon>
        <taxon>50 kb inversion clade</taxon>
        <taxon>NPAAA clade</taxon>
        <taxon>Hologalegina</taxon>
        <taxon>IRL clade</taxon>
        <taxon>Trifolieae</taxon>
        <taxon>Trifolium</taxon>
    </lineage>
</organism>
<evidence type="ECO:0000313" key="2">
    <source>
        <dbReference type="Proteomes" id="UP000236291"/>
    </source>
</evidence>
<sequence>MLHAKNLPHRFWAEAMSTAYYIHNRVTLRKGTSTTLYELWKGRKPTVKHFHVFGSKCYILVDREPRRKLDPKSEEGIFLLVEENIVKLEHVTTEDQVADIFTKALDVFQFERLRGKLGIFLHEEL</sequence>
<dbReference type="STRING" id="57577.A0A2K3K3K9"/>
<accession>A0A2K3K3K9</accession>
<reference evidence="1 2" key="2">
    <citation type="journal article" date="2017" name="Front. Plant Sci.">
        <title>Gene Classification and Mining of Molecular Markers Useful in Red Clover (Trifolium pratense) Breeding.</title>
        <authorList>
            <person name="Istvanek J."/>
            <person name="Dluhosova J."/>
            <person name="Dluhos P."/>
            <person name="Patkova L."/>
            <person name="Nedelnik J."/>
            <person name="Repkova J."/>
        </authorList>
    </citation>
    <scope>NUCLEOTIDE SEQUENCE [LARGE SCALE GENOMIC DNA]</scope>
    <source>
        <strain evidence="2">cv. Tatra</strain>
        <tissue evidence="1">Young leaves</tissue>
    </source>
</reference>
<name>A0A2K3K3K9_TRIPR</name>
<dbReference type="AlphaFoldDB" id="A0A2K3K3K9"/>
<dbReference type="Proteomes" id="UP000236291">
    <property type="component" value="Unassembled WGS sequence"/>
</dbReference>
<dbReference type="PANTHER" id="PTHR42648">
    <property type="entry name" value="TRANSPOSASE, PUTATIVE-RELATED"/>
    <property type="match status" value="1"/>
</dbReference>
<dbReference type="EMBL" id="ASHM01083760">
    <property type="protein sequence ID" value="PNX60842.1"/>
    <property type="molecule type" value="Genomic_DNA"/>
</dbReference>
<protein>
    <submittedName>
        <fullName evidence="1">Retrotransposon-related protein</fullName>
    </submittedName>
</protein>
<dbReference type="PANTHER" id="PTHR42648:SF21">
    <property type="entry name" value="CYSTEINE-RICH RLK (RECEPTOR-LIKE PROTEIN KINASE) 8"/>
    <property type="match status" value="1"/>
</dbReference>
<dbReference type="InterPro" id="IPR039537">
    <property type="entry name" value="Retrotran_Ty1/copia-like"/>
</dbReference>
<evidence type="ECO:0000313" key="1">
    <source>
        <dbReference type="EMBL" id="PNX60842.1"/>
    </source>
</evidence>
<reference evidence="1 2" key="1">
    <citation type="journal article" date="2014" name="Am. J. Bot.">
        <title>Genome assembly and annotation for red clover (Trifolium pratense; Fabaceae).</title>
        <authorList>
            <person name="Istvanek J."/>
            <person name="Jaros M."/>
            <person name="Krenek A."/>
            <person name="Repkova J."/>
        </authorList>
    </citation>
    <scope>NUCLEOTIDE SEQUENCE [LARGE SCALE GENOMIC DNA]</scope>
    <source>
        <strain evidence="2">cv. Tatra</strain>
        <tissue evidence="1">Young leaves</tissue>
    </source>
</reference>
<proteinExistence type="predicted"/>